<dbReference type="AlphaFoldDB" id="A0A8H7A8P7"/>
<protein>
    <submittedName>
        <fullName evidence="2">Uncharacterized protein</fullName>
    </submittedName>
</protein>
<sequence length="286" mass="31257">MEPNLKSMDFTQERYKETIDLCRKYVMMMEKRKIYQEAIITQAEYNYSQEQTAKNKNKVDLERVFLAANTGEKRRVVDRLAYQLLPDRHKLQGGYNGLISLLSWLEIPEDAVPQNGNSHLPEKICEGIADALYGVADWDEPPLGYGPNVKYFEGQAATRQAGRGPETHSKVPGSPASSLRKSTEGSSRAVASQKEKSKCQSPSGSSPRSPPRGSCREGTSQKGDLKTPSAPRSSPGNTAQGRAAAERTNVDKPASPSSDNGPFPCSRSPRQGPSSKNVTQVRGAGK</sequence>
<feature type="compositionally biased region" description="Polar residues" evidence="1">
    <location>
        <begin position="175"/>
        <end position="190"/>
    </location>
</feature>
<reference evidence="2" key="1">
    <citation type="submission" date="2020-02" db="EMBL/GenBank/DDBJ databases">
        <authorList>
            <person name="Palmer J.M."/>
        </authorList>
    </citation>
    <scope>NUCLEOTIDE SEQUENCE</scope>
    <source>
        <strain evidence="2">EPUS1.4</strain>
        <tissue evidence="2">Thallus</tissue>
    </source>
</reference>
<dbReference type="Proteomes" id="UP000606974">
    <property type="component" value="Unassembled WGS sequence"/>
</dbReference>
<comment type="caution">
    <text evidence="2">The sequence shown here is derived from an EMBL/GenBank/DDBJ whole genome shotgun (WGS) entry which is preliminary data.</text>
</comment>
<feature type="region of interest" description="Disordered" evidence="1">
    <location>
        <begin position="157"/>
        <end position="286"/>
    </location>
</feature>
<evidence type="ECO:0000256" key="1">
    <source>
        <dbReference type="SAM" id="MobiDB-lite"/>
    </source>
</evidence>
<proteinExistence type="predicted"/>
<evidence type="ECO:0000313" key="2">
    <source>
        <dbReference type="EMBL" id="KAF7502702.1"/>
    </source>
</evidence>
<dbReference type="EMBL" id="JAACFV010000226">
    <property type="protein sequence ID" value="KAF7502702.1"/>
    <property type="molecule type" value="Genomic_DNA"/>
</dbReference>
<keyword evidence="3" id="KW-1185">Reference proteome</keyword>
<evidence type="ECO:0000313" key="3">
    <source>
        <dbReference type="Proteomes" id="UP000606974"/>
    </source>
</evidence>
<accession>A0A8H7A8P7</accession>
<name>A0A8H7A8P7_9EURO</name>
<gene>
    <name evidence="2" type="ORF">GJ744_005241</name>
</gene>
<feature type="compositionally biased region" description="Polar residues" evidence="1">
    <location>
        <begin position="268"/>
        <end position="280"/>
    </location>
</feature>
<feature type="compositionally biased region" description="Polar residues" evidence="1">
    <location>
        <begin position="230"/>
        <end position="240"/>
    </location>
</feature>
<feature type="compositionally biased region" description="Low complexity" evidence="1">
    <location>
        <begin position="201"/>
        <end position="213"/>
    </location>
</feature>
<organism evidence="2 3">
    <name type="scientific">Endocarpon pusillum</name>
    <dbReference type="NCBI Taxonomy" id="364733"/>
    <lineage>
        <taxon>Eukaryota</taxon>
        <taxon>Fungi</taxon>
        <taxon>Dikarya</taxon>
        <taxon>Ascomycota</taxon>
        <taxon>Pezizomycotina</taxon>
        <taxon>Eurotiomycetes</taxon>
        <taxon>Chaetothyriomycetidae</taxon>
        <taxon>Verrucariales</taxon>
        <taxon>Verrucariaceae</taxon>
        <taxon>Endocarpon</taxon>
    </lineage>
</organism>